<dbReference type="InterPro" id="IPR050707">
    <property type="entry name" value="HTH_MetabolicPath_Reg"/>
</dbReference>
<evidence type="ECO:0000259" key="4">
    <source>
        <dbReference type="PROSITE" id="PS51077"/>
    </source>
</evidence>
<name>A0A449D996_9MICO</name>
<dbReference type="SUPFAM" id="SSF55781">
    <property type="entry name" value="GAF domain-like"/>
    <property type="match status" value="1"/>
</dbReference>
<dbReference type="EMBL" id="CAACXN010000015">
    <property type="protein sequence ID" value="VEW14116.1"/>
    <property type="molecule type" value="Genomic_DNA"/>
</dbReference>
<dbReference type="InterPro" id="IPR036388">
    <property type="entry name" value="WH-like_DNA-bd_sf"/>
</dbReference>
<reference evidence="6 7" key="1">
    <citation type="submission" date="2019-02" db="EMBL/GenBank/DDBJ databases">
        <authorList>
            <consortium name="Pathogen Informatics"/>
        </authorList>
    </citation>
    <scope>NUCLEOTIDE SEQUENCE [LARGE SCALE GENOMIC DNA]</scope>
    <source>
        <strain evidence="6 7">3012STDY7078520</strain>
    </source>
</reference>
<dbReference type="InterPro" id="IPR036390">
    <property type="entry name" value="WH_DNA-bd_sf"/>
</dbReference>
<evidence type="ECO:0000259" key="5">
    <source>
        <dbReference type="PROSITE" id="PS51078"/>
    </source>
</evidence>
<dbReference type="GO" id="GO:0003700">
    <property type="term" value="F:DNA-binding transcription factor activity"/>
    <property type="evidence" value="ECO:0007669"/>
    <property type="project" value="TreeGrafter"/>
</dbReference>
<dbReference type="SUPFAM" id="SSF46785">
    <property type="entry name" value="Winged helix' DNA-binding domain"/>
    <property type="match status" value="1"/>
</dbReference>
<dbReference type="Gene3D" id="3.30.450.40">
    <property type="match status" value="1"/>
</dbReference>
<evidence type="ECO:0000256" key="2">
    <source>
        <dbReference type="ARBA" id="ARBA00023125"/>
    </source>
</evidence>
<feature type="domain" description="IclR-ED" evidence="5">
    <location>
        <begin position="77"/>
        <end position="259"/>
    </location>
</feature>
<evidence type="ECO:0000313" key="6">
    <source>
        <dbReference type="EMBL" id="VEW14116.1"/>
    </source>
</evidence>
<protein>
    <submittedName>
        <fullName evidence="6">Pectin degradation repressor protein kdgR</fullName>
    </submittedName>
</protein>
<dbReference type="PANTHER" id="PTHR30136">
    <property type="entry name" value="HELIX-TURN-HELIX TRANSCRIPTIONAL REGULATOR, ICLR FAMILY"/>
    <property type="match status" value="1"/>
</dbReference>
<proteinExistence type="predicted"/>
<feature type="domain" description="HTH iclR-type" evidence="4">
    <location>
        <begin position="14"/>
        <end position="74"/>
    </location>
</feature>
<evidence type="ECO:0000256" key="1">
    <source>
        <dbReference type="ARBA" id="ARBA00023015"/>
    </source>
</evidence>
<dbReference type="InterPro" id="IPR005471">
    <property type="entry name" value="Tscrpt_reg_IclR_N"/>
</dbReference>
<keyword evidence="3" id="KW-0804">Transcription</keyword>
<evidence type="ECO:0000256" key="3">
    <source>
        <dbReference type="ARBA" id="ARBA00023163"/>
    </source>
</evidence>
<dbReference type="InterPro" id="IPR014757">
    <property type="entry name" value="Tscrpt_reg_IclR_C"/>
</dbReference>
<dbReference type="RefSeq" id="WP_190247028.1">
    <property type="nucleotide sequence ID" value="NZ_CAACXN010000015.1"/>
</dbReference>
<sequence length="267" mass="29153">MQKPVLQQRPAYPIESVDNVLRLLQLLRDGGSIRLTEAARELETSPSTVHRLMAMLIYRGFAMQDDSRRYVAGPALGTRAIGAPWLHRLRREAQEPMEILSSQIDETLNLVVRVGVNIRFLNSVEATQILRIGDRTGTVIPAVGASTGKALLACEPRALLQKLYRSQTAELAGSALDDEQFDHLVRELAAVRALGYATSREETETGVGAIGTAVLSPEGKAVAGLSISVPMGRIETLFSPERIALLMHCRDEIAEIVATIHPSSERP</sequence>
<accession>A0A449D996</accession>
<dbReference type="Pfam" id="PF01614">
    <property type="entry name" value="IclR_C"/>
    <property type="match status" value="1"/>
</dbReference>
<dbReference type="GO" id="GO:0045892">
    <property type="term" value="P:negative regulation of DNA-templated transcription"/>
    <property type="evidence" value="ECO:0007669"/>
    <property type="project" value="TreeGrafter"/>
</dbReference>
<dbReference type="Gene3D" id="1.10.10.10">
    <property type="entry name" value="Winged helix-like DNA-binding domain superfamily/Winged helix DNA-binding domain"/>
    <property type="match status" value="1"/>
</dbReference>
<dbReference type="Pfam" id="PF09339">
    <property type="entry name" value="HTH_IclR"/>
    <property type="match status" value="1"/>
</dbReference>
<gene>
    <name evidence="6" type="primary">kdgR_3</name>
    <name evidence="6" type="ORF">NCTC12391_02274</name>
</gene>
<dbReference type="PROSITE" id="PS51078">
    <property type="entry name" value="ICLR_ED"/>
    <property type="match status" value="1"/>
</dbReference>
<dbReference type="PANTHER" id="PTHR30136:SF24">
    <property type="entry name" value="HTH-TYPE TRANSCRIPTIONAL REPRESSOR ALLR"/>
    <property type="match status" value="1"/>
</dbReference>
<evidence type="ECO:0000313" key="7">
    <source>
        <dbReference type="Proteomes" id="UP000386281"/>
    </source>
</evidence>
<dbReference type="SMART" id="SM00346">
    <property type="entry name" value="HTH_ICLR"/>
    <property type="match status" value="1"/>
</dbReference>
<dbReference type="Proteomes" id="UP000386281">
    <property type="component" value="Unassembled WGS sequence"/>
</dbReference>
<dbReference type="GO" id="GO:0003677">
    <property type="term" value="F:DNA binding"/>
    <property type="evidence" value="ECO:0007669"/>
    <property type="project" value="UniProtKB-KW"/>
</dbReference>
<keyword evidence="2" id="KW-0238">DNA-binding</keyword>
<dbReference type="PROSITE" id="PS51077">
    <property type="entry name" value="HTH_ICLR"/>
    <property type="match status" value="1"/>
</dbReference>
<dbReference type="InterPro" id="IPR029016">
    <property type="entry name" value="GAF-like_dom_sf"/>
</dbReference>
<organism evidence="6 7">
    <name type="scientific">Brevibacterium casei</name>
    <dbReference type="NCBI Taxonomy" id="33889"/>
    <lineage>
        <taxon>Bacteria</taxon>
        <taxon>Bacillati</taxon>
        <taxon>Actinomycetota</taxon>
        <taxon>Actinomycetes</taxon>
        <taxon>Micrococcales</taxon>
        <taxon>Brevibacteriaceae</taxon>
        <taxon>Brevibacterium</taxon>
    </lineage>
</organism>
<dbReference type="AlphaFoldDB" id="A0A449D996"/>
<keyword evidence="1" id="KW-0805">Transcription regulation</keyword>